<organism evidence="8 9">
    <name type="scientific">Artemisia annua</name>
    <name type="common">Sweet wormwood</name>
    <dbReference type="NCBI Taxonomy" id="35608"/>
    <lineage>
        <taxon>Eukaryota</taxon>
        <taxon>Viridiplantae</taxon>
        <taxon>Streptophyta</taxon>
        <taxon>Embryophyta</taxon>
        <taxon>Tracheophyta</taxon>
        <taxon>Spermatophyta</taxon>
        <taxon>Magnoliopsida</taxon>
        <taxon>eudicotyledons</taxon>
        <taxon>Gunneridae</taxon>
        <taxon>Pentapetalae</taxon>
        <taxon>asterids</taxon>
        <taxon>campanulids</taxon>
        <taxon>Asterales</taxon>
        <taxon>Asteraceae</taxon>
        <taxon>Asteroideae</taxon>
        <taxon>Anthemideae</taxon>
        <taxon>Artemisiinae</taxon>
        <taxon>Artemisia</taxon>
    </lineage>
</organism>
<keyword evidence="6" id="KW-0804">Transcription</keyword>
<comment type="caution">
    <text evidence="8">The sequence shown here is derived from an EMBL/GenBank/DDBJ whole genome shotgun (WGS) entry which is preliminary data.</text>
</comment>
<name>A0A2U1L6M7_ARTAN</name>
<dbReference type="SUPFAM" id="SSF64484">
    <property type="entry name" value="beta and beta-prime subunits of DNA dependent RNA-polymerase"/>
    <property type="match status" value="1"/>
</dbReference>
<dbReference type="InterPro" id="IPR014724">
    <property type="entry name" value="RNA_pol_RPB2_OB-fold"/>
</dbReference>
<dbReference type="GO" id="GO:0032549">
    <property type="term" value="F:ribonucleoside binding"/>
    <property type="evidence" value="ECO:0007669"/>
    <property type="project" value="InterPro"/>
</dbReference>
<dbReference type="InterPro" id="IPR007120">
    <property type="entry name" value="DNA-dir_RNAP_su2_dom"/>
</dbReference>
<feature type="domain" description="DNA-directed RNA polymerase subunit 2 hybrid-binding" evidence="7">
    <location>
        <begin position="3"/>
        <end position="90"/>
    </location>
</feature>
<dbReference type="STRING" id="35608.A0A2U1L6M7"/>
<dbReference type="Pfam" id="PF00562">
    <property type="entry name" value="RNA_pol_Rpb2_6"/>
    <property type="match status" value="1"/>
</dbReference>
<reference evidence="8 9" key="1">
    <citation type="journal article" date="2018" name="Mol. Plant">
        <title>The genome of Artemisia annua provides insight into the evolution of Asteraceae family and artemisinin biosynthesis.</title>
        <authorList>
            <person name="Shen Q."/>
            <person name="Zhang L."/>
            <person name="Liao Z."/>
            <person name="Wang S."/>
            <person name="Yan T."/>
            <person name="Shi P."/>
            <person name="Liu M."/>
            <person name="Fu X."/>
            <person name="Pan Q."/>
            <person name="Wang Y."/>
            <person name="Lv Z."/>
            <person name="Lu X."/>
            <person name="Zhang F."/>
            <person name="Jiang W."/>
            <person name="Ma Y."/>
            <person name="Chen M."/>
            <person name="Hao X."/>
            <person name="Li L."/>
            <person name="Tang Y."/>
            <person name="Lv G."/>
            <person name="Zhou Y."/>
            <person name="Sun X."/>
            <person name="Brodelius P.E."/>
            <person name="Rose J.K.C."/>
            <person name="Tang K."/>
        </authorList>
    </citation>
    <scope>NUCLEOTIDE SEQUENCE [LARGE SCALE GENOMIC DNA]</scope>
    <source>
        <strain evidence="9">cv. Huhao1</strain>
        <tissue evidence="8">Leaf</tissue>
    </source>
</reference>
<dbReference type="Proteomes" id="UP000245207">
    <property type="component" value="Unassembled WGS sequence"/>
</dbReference>
<proteinExistence type="inferred from homology"/>
<evidence type="ECO:0000256" key="5">
    <source>
        <dbReference type="ARBA" id="ARBA00022695"/>
    </source>
</evidence>
<evidence type="ECO:0000313" key="8">
    <source>
        <dbReference type="EMBL" id="PWA44644.1"/>
    </source>
</evidence>
<evidence type="ECO:0000313" key="9">
    <source>
        <dbReference type="Proteomes" id="UP000245207"/>
    </source>
</evidence>
<evidence type="ECO:0000256" key="4">
    <source>
        <dbReference type="ARBA" id="ARBA00022679"/>
    </source>
</evidence>
<evidence type="ECO:0000256" key="6">
    <source>
        <dbReference type="ARBA" id="ARBA00023163"/>
    </source>
</evidence>
<evidence type="ECO:0000259" key="7">
    <source>
        <dbReference type="Pfam" id="PF00562"/>
    </source>
</evidence>
<keyword evidence="4" id="KW-0808">Transferase</keyword>
<gene>
    <name evidence="8" type="ORF">CTI12_AA524880</name>
</gene>
<dbReference type="GO" id="GO:0006351">
    <property type="term" value="P:DNA-templated transcription"/>
    <property type="evidence" value="ECO:0007669"/>
    <property type="project" value="InterPro"/>
</dbReference>
<protein>
    <recommendedName>
        <fullName evidence="2">DNA-directed RNA polymerase</fullName>
        <ecNumber evidence="2">2.7.7.6</ecNumber>
    </recommendedName>
</protein>
<evidence type="ECO:0000256" key="2">
    <source>
        <dbReference type="ARBA" id="ARBA00012418"/>
    </source>
</evidence>
<dbReference type="AlphaFoldDB" id="A0A2U1L6M7"/>
<dbReference type="InterPro" id="IPR037033">
    <property type="entry name" value="DNA-dir_RNAP_su2_hyb_sf"/>
</dbReference>
<dbReference type="GO" id="GO:0003677">
    <property type="term" value="F:DNA binding"/>
    <property type="evidence" value="ECO:0007669"/>
    <property type="project" value="InterPro"/>
</dbReference>
<dbReference type="GO" id="GO:0003899">
    <property type="term" value="F:DNA-directed RNA polymerase activity"/>
    <property type="evidence" value="ECO:0007669"/>
    <property type="project" value="UniProtKB-EC"/>
</dbReference>
<dbReference type="EC" id="2.7.7.6" evidence="2"/>
<keyword evidence="3 8" id="KW-0240">DNA-directed RNA polymerase</keyword>
<dbReference type="Gene3D" id="2.40.270.10">
    <property type="entry name" value="DNA-directed RNA polymerase, subunit 2, domain 6"/>
    <property type="match status" value="1"/>
</dbReference>
<dbReference type="Gene3D" id="2.40.50.150">
    <property type="match status" value="1"/>
</dbReference>
<evidence type="ECO:0000256" key="3">
    <source>
        <dbReference type="ARBA" id="ARBA00022478"/>
    </source>
</evidence>
<sequence length="105" mass="12054">MSIVAVNIHLGYNQEDSLVMNRASIERGMFRTEQIRSYKADVFNKEWKLNKSEDNVIFGKIKSKISRVDNLDDDGFKYVGARLKSGDITLLAIYFRLATSYAQEP</sequence>
<comment type="similarity">
    <text evidence="1">Belongs to the RNA polymerase beta chain family.</text>
</comment>
<dbReference type="OrthoDB" id="1739893at2759"/>
<dbReference type="InterPro" id="IPR015712">
    <property type="entry name" value="DNA-dir_RNA_pol_su2"/>
</dbReference>
<dbReference type="PANTHER" id="PTHR20856">
    <property type="entry name" value="DNA-DIRECTED RNA POLYMERASE I SUBUNIT 2"/>
    <property type="match status" value="1"/>
</dbReference>
<accession>A0A2U1L6M7</accession>
<dbReference type="EMBL" id="PKPP01011172">
    <property type="protein sequence ID" value="PWA44644.1"/>
    <property type="molecule type" value="Genomic_DNA"/>
</dbReference>
<keyword evidence="5" id="KW-0548">Nucleotidyltransferase</keyword>
<keyword evidence="9" id="KW-1185">Reference proteome</keyword>
<evidence type="ECO:0000256" key="1">
    <source>
        <dbReference type="ARBA" id="ARBA00006835"/>
    </source>
</evidence>
<dbReference type="GO" id="GO:0000428">
    <property type="term" value="C:DNA-directed RNA polymerase complex"/>
    <property type="evidence" value="ECO:0007669"/>
    <property type="project" value="UniProtKB-KW"/>
</dbReference>